<dbReference type="RefSeq" id="WP_144570569.1">
    <property type="nucleotide sequence ID" value="NZ_VLKG01000002.1"/>
</dbReference>
<reference evidence="1 2" key="1">
    <citation type="submission" date="2019-07" db="EMBL/GenBank/DDBJ databases">
        <title>Genomic Encyclopedia of Type Strains, Phase I: the one thousand microbial genomes (KMG-I) project.</title>
        <authorList>
            <person name="Kyrpides N."/>
        </authorList>
    </citation>
    <scope>NUCLEOTIDE SEQUENCE [LARGE SCALE GENOMIC DNA]</scope>
    <source>
        <strain evidence="1 2">DSM 375</strain>
    </source>
</reference>
<dbReference type="Proteomes" id="UP000319627">
    <property type="component" value="Unassembled WGS sequence"/>
</dbReference>
<evidence type="ECO:0000313" key="1">
    <source>
        <dbReference type="EMBL" id="TWH76788.1"/>
    </source>
</evidence>
<keyword evidence="2" id="KW-1185">Reference proteome</keyword>
<name>A0A562J0R8_9GAMM</name>
<evidence type="ECO:0000313" key="2">
    <source>
        <dbReference type="Proteomes" id="UP000319627"/>
    </source>
</evidence>
<proteinExistence type="predicted"/>
<protein>
    <submittedName>
        <fullName evidence="1">Uncharacterized protein</fullName>
    </submittedName>
</protein>
<sequence length="63" mass="7243">MTATTIIYAHATREEAEQAAFNAGYRKNHLDWDDEWNAYRPTLERLYQAGRQAAQGSKRVTAQ</sequence>
<dbReference type="EMBL" id="VLKG01000002">
    <property type="protein sequence ID" value="TWH76788.1"/>
    <property type="molecule type" value="Genomic_DNA"/>
</dbReference>
<dbReference type="AlphaFoldDB" id="A0A562J0R8"/>
<comment type="caution">
    <text evidence="1">The sequence shown here is derived from an EMBL/GenBank/DDBJ whole genome shotgun (WGS) entry which is preliminary data.</text>
</comment>
<gene>
    <name evidence="1" type="ORF">LX59_00833</name>
</gene>
<accession>A0A562J0R8</accession>
<organism evidence="1 2">
    <name type="scientific">Azomonas agilis</name>
    <dbReference type="NCBI Taxonomy" id="116849"/>
    <lineage>
        <taxon>Bacteria</taxon>
        <taxon>Pseudomonadati</taxon>
        <taxon>Pseudomonadota</taxon>
        <taxon>Gammaproteobacteria</taxon>
        <taxon>Pseudomonadales</taxon>
        <taxon>Pseudomonadaceae</taxon>
        <taxon>Azomonas</taxon>
    </lineage>
</organism>